<evidence type="ECO:0008006" key="5">
    <source>
        <dbReference type="Google" id="ProtNLM"/>
    </source>
</evidence>
<dbReference type="InterPro" id="IPR013083">
    <property type="entry name" value="Znf_RING/FYVE/PHD"/>
</dbReference>
<dbReference type="EMBL" id="WWBZ02000001">
    <property type="protein sequence ID" value="KAF4313058.1"/>
    <property type="molecule type" value="Genomic_DNA"/>
</dbReference>
<feature type="compositionally biased region" description="Basic residues" evidence="1">
    <location>
        <begin position="819"/>
        <end position="838"/>
    </location>
</feature>
<feature type="compositionally biased region" description="Polar residues" evidence="1">
    <location>
        <begin position="1026"/>
        <end position="1041"/>
    </location>
</feature>
<feature type="transmembrane region" description="Helical" evidence="2">
    <location>
        <begin position="2077"/>
        <end position="2103"/>
    </location>
</feature>
<feature type="region of interest" description="Disordered" evidence="1">
    <location>
        <begin position="1185"/>
        <end position="1206"/>
    </location>
</feature>
<feature type="region of interest" description="Disordered" evidence="1">
    <location>
        <begin position="2153"/>
        <end position="2179"/>
    </location>
</feature>
<comment type="caution">
    <text evidence="3">The sequence shown here is derived from an EMBL/GenBank/DDBJ whole genome shotgun (WGS) entry which is preliminary data.</text>
</comment>
<evidence type="ECO:0000256" key="1">
    <source>
        <dbReference type="SAM" id="MobiDB-lite"/>
    </source>
</evidence>
<feature type="region of interest" description="Disordered" evidence="1">
    <location>
        <begin position="121"/>
        <end position="232"/>
    </location>
</feature>
<evidence type="ECO:0000313" key="4">
    <source>
        <dbReference type="Proteomes" id="UP000572817"/>
    </source>
</evidence>
<reference evidence="3" key="1">
    <citation type="submission" date="2020-04" db="EMBL/GenBank/DDBJ databases">
        <title>Genome Assembly and Annotation of Botryosphaeria dothidea sdau 11-99, a Latent Pathogen of Apple Fruit Ring Rot in China.</title>
        <authorList>
            <person name="Yu C."/>
            <person name="Diao Y."/>
            <person name="Lu Q."/>
            <person name="Zhao J."/>
            <person name="Cui S."/>
            <person name="Peng C."/>
            <person name="He B."/>
            <person name="Liu H."/>
        </authorList>
    </citation>
    <scope>NUCLEOTIDE SEQUENCE [LARGE SCALE GENOMIC DNA]</scope>
    <source>
        <strain evidence="3">Sdau11-99</strain>
    </source>
</reference>
<feature type="compositionally biased region" description="Polar residues" evidence="1">
    <location>
        <begin position="1188"/>
        <end position="1201"/>
    </location>
</feature>
<feature type="region of interest" description="Disordered" evidence="1">
    <location>
        <begin position="1893"/>
        <end position="1956"/>
    </location>
</feature>
<dbReference type="OrthoDB" id="5427350at2759"/>
<feature type="compositionally biased region" description="Basic and acidic residues" evidence="1">
    <location>
        <begin position="1080"/>
        <end position="1089"/>
    </location>
</feature>
<organism evidence="3 4">
    <name type="scientific">Botryosphaeria dothidea</name>
    <dbReference type="NCBI Taxonomy" id="55169"/>
    <lineage>
        <taxon>Eukaryota</taxon>
        <taxon>Fungi</taxon>
        <taxon>Dikarya</taxon>
        <taxon>Ascomycota</taxon>
        <taxon>Pezizomycotina</taxon>
        <taxon>Dothideomycetes</taxon>
        <taxon>Dothideomycetes incertae sedis</taxon>
        <taxon>Botryosphaeriales</taxon>
        <taxon>Botryosphaeriaceae</taxon>
        <taxon>Botryosphaeria</taxon>
    </lineage>
</organism>
<feature type="compositionally biased region" description="Polar residues" evidence="1">
    <location>
        <begin position="349"/>
        <end position="364"/>
    </location>
</feature>
<dbReference type="InterPro" id="IPR053143">
    <property type="entry name" value="Arylsulfate_ST"/>
</dbReference>
<dbReference type="Gene3D" id="3.30.40.10">
    <property type="entry name" value="Zinc/RING finger domain, C3HC4 (zinc finger)"/>
    <property type="match status" value="1"/>
</dbReference>
<feature type="compositionally biased region" description="Basic and acidic residues" evidence="1">
    <location>
        <begin position="1001"/>
        <end position="1021"/>
    </location>
</feature>
<dbReference type="PANTHER" id="PTHR35340:SF8">
    <property type="entry name" value="ASST-DOMAIN-CONTAINING PROTEIN"/>
    <property type="match status" value="1"/>
</dbReference>
<feature type="compositionally biased region" description="Basic and acidic residues" evidence="1">
    <location>
        <begin position="869"/>
        <end position="902"/>
    </location>
</feature>
<feature type="compositionally biased region" description="Basic and acidic residues" evidence="1">
    <location>
        <begin position="1144"/>
        <end position="1157"/>
    </location>
</feature>
<feature type="compositionally biased region" description="Basic and acidic residues" evidence="1">
    <location>
        <begin position="934"/>
        <end position="953"/>
    </location>
</feature>
<feature type="region of interest" description="Disordered" evidence="1">
    <location>
        <begin position="654"/>
        <end position="1157"/>
    </location>
</feature>
<feature type="compositionally biased region" description="Gly residues" evidence="1">
    <location>
        <begin position="396"/>
        <end position="407"/>
    </location>
</feature>
<feature type="compositionally biased region" description="Basic and acidic residues" evidence="1">
    <location>
        <begin position="420"/>
        <end position="432"/>
    </location>
</feature>
<feature type="compositionally biased region" description="Basic and acidic residues" evidence="1">
    <location>
        <begin position="1042"/>
        <end position="1060"/>
    </location>
</feature>
<feature type="compositionally biased region" description="Polar residues" evidence="1">
    <location>
        <begin position="852"/>
        <end position="861"/>
    </location>
</feature>
<feature type="compositionally biased region" description="Basic and acidic residues" evidence="1">
    <location>
        <begin position="461"/>
        <end position="472"/>
    </location>
</feature>
<gene>
    <name evidence="3" type="ORF">GTA08_BOTSDO00643</name>
</gene>
<keyword evidence="2" id="KW-1133">Transmembrane helix</keyword>
<dbReference type="SUPFAM" id="SSF57850">
    <property type="entry name" value="RING/U-box"/>
    <property type="match status" value="1"/>
</dbReference>
<keyword evidence="2" id="KW-0812">Transmembrane</keyword>
<dbReference type="Pfam" id="PF14269">
    <property type="entry name" value="Arylsulfotran_2"/>
    <property type="match status" value="1"/>
</dbReference>
<dbReference type="Proteomes" id="UP000572817">
    <property type="component" value="Unassembled WGS sequence"/>
</dbReference>
<feature type="compositionally biased region" description="Basic and acidic residues" evidence="1">
    <location>
        <begin position="480"/>
        <end position="495"/>
    </location>
</feature>
<dbReference type="InterPro" id="IPR039535">
    <property type="entry name" value="ASST-like"/>
</dbReference>
<feature type="region of interest" description="Disordered" evidence="1">
    <location>
        <begin position="376"/>
        <end position="562"/>
    </location>
</feature>
<name>A0A8H4J6R9_9PEZI</name>
<feature type="compositionally biased region" description="Basic and acidic residues" evidence="1">
    <location>
        <begin position="1293"/>
        <end position="1305"/>
    </location>
</feature>
<feature type="compositionally biased region" description="Basic and acidic residues" evidence="1">
    <location>
        <begin position="784"/>
        <end position="818"/>
    </location>
</feature>
<feature type="region of interest" description="Disordered" evidence="1">
    <location>
        <begin position="1277"/>
        <end position="1312"/>
    </location>
</feature>
<evidence type="ECO:0000313" key="3">
    <source>
        <dbReference type="EMBL" id="KAF4313058.1"/>
    </source>
</evidence>
<protein>
    <recommendedName>
        <fullName evidence="5">RING-type domain-containing protein</fullName>
    </recommendedName>
</protein>
<evidence type="ECO:0000256" key="2">
    <source>
        <dbReference type="SAM" id="Phobius"/>
    </source>
</evidence>
<feature type="region of interest" description="Disordered" evidence="1">
    <location>
        <begin position="79"/>
        <end position="106"/>
    </location>
</feature>
<feature type="compositionally biased region" description="Acidic residues" evidence="1">
    <location>
        <begin position="2156"/>
        <end position="2165"/>
    </location>
</feature>
<feature type="compositionally biased region" description="Basic and acidic residues" evidence="1">
    <location>
        <begin position="1942"/>
        <end position="1952"/>
    </location>
</feature>
<proteinExistence type="predicted"/>
<feature type="compositionally biased region" description="Low complexity" evidence="1">
    <location>
        <begin position="408"/>
        <end position="417"/>
    </location>
</feature>
<dbReference type="PANTHER" id="PTHR35340">
    <property type="entry name" value="PQQ ENZYME REPEAT PROTEIN-RELATED"/>
    <property type="match status" value="1"/>
</dbReference>
<accession>A0A8H4J6R9</accession>
<dbReference type="CDD" id="cd16620">
    <property type="entry name" value="vRING-HC-C4C4_RBBP6"/>
    <property type="match status" value="1"/>
</dbReference>
<feature type="compositionally biased region" description="Basic and acidic residues" evidence="1">
    <location>
        <begin position="79"/>
        <end position="89"/>
    </location>
</feature>
<feature type="compositionally biased region" description="Basic residues" evidence="1">
    <location>
        <begin position="720"/>
        <end position="749"/>
    </location>
</feature>
<feature type="compositionally biased region" description="Basic and acidic residues" evidence="1">
    <location>
        <begin position="193"/>
        <end position="220"/>
    </location>
</feature>
<feature type="compositionally biased region" description="Polar residues" evidence="1">
    <location>
        <begin position="704"/>
        <end position="713"/>
    </location>
</feature>
<keyword evidence="4" id="KW-1185">Reference proteome</keyword>
<keyword evidence="2" id="KW-0472">Membrane</keyword>
<feature type="region of interest" description="Disordered" evidence="1">
    <location>
        <begin position="345"/>
        <end position="364"/>
    </location>
</feature>
<sequence length="2262" mass="246936">MDLASSLTQEEIPIKLRCAICNKLVVNAFGLPCCDQSICGNCQASLPDSCPVCSHSPLSADDCKPKKNLRLTVKAYLKSEEKKRDKERSVSIAGKPETPVTPGGTAPAVVQSIEQPIDAPEQAAPNAHGDTQETKEQQQSDVVQPSEAPQRDGLSTSVDQAKPEEENAPDALGKRDPNSQDPAVDPNAGDNADAEKADGENGQEGAREGQDAQGEGEKQSGDWSAGANGASAQGQMFGNGFGFDSNQAGFSGMNWGASGGFNSMMMNGMSNGNWNNFGMMGMPGMGMDPMAMSQGMFGGFGGQGMGMNGMNMGMGYGGGYGGGWNGQQMSGNDFGGANAGYYPGGGYNQQSHQQGNFPQHQMNGHHNQQFAKNNFQNQNRFHGPGTHQQPKPLGQGQQGDVGAGPGQAEGTAAAQAQVSGEDRVENENKDSASDAEAIAFEHQLPPELQNRRPSQTGSVEVQKETDNDKANDTTDSTNEAPKDEKTHGDDAEHGPNADNDDETNNAVEGPETQDGEAAQSHETAEVTVEGGHQQDVQQPGHGFQPQNFPHQQMGGFGNADPNSMGMNMGVGMGMGMDASFMGMSMPGMPDPSMGFGTMNQHFDYPGRGRGGFRGGYGRGYNNFRGGYGRGVQGPGFGPSGGFGGNVTVLAGGEPKGVGVEGAPTGPKAMREGLPNTGASGRLRGAFAAGSGRGVPHTGSAPPSEHQQSKTPENGPSRAHSPSRQRSKSRSRSRSRSPSRRHRHRHRHRSQSASSETESRERREEKRRHRSSRKYEDEEDEASYEESRTRGHSKERARDSSVDSSRHRSRRDREKDRYRSSRSHRDRSREHRRHRHRSRTPAADDRDDAASIANGTDVGSESGSRRKRDKYREREKDRDREYERKEKDKDRERERERDRDKDKKRSSRRDRTVSPSYDYSDDDRHYRSSRRRREKEKEREKERERAEKASRREDEQGEDEENEFKIQGRSKTSMPPPSQPKGSSTSRASPPLQAPKGPSSSRTRDRERERERDKNRDRENSSRRNSISQTSRPDTPSQSTDPHTLEREARNRERMLKEAQRRASLQNPSSSSSNSEKRKRGYEGYEDEKSFAPPTGPSAERERHGGKRRRGSEVEGGGSGSREERGSGSRKRRVSYKYEDEENDEARARRVESEREAQRWRTLDVGFPGAEADEAEIELREQHGPGFSYSRQWPTNSRSVDFSVTPPRSPRLGVRAYSFGCSAQLRSDRWDCPRDPRGPEGSISPFLPRISARLPGREGDEADYADLHWALRLRRLPGSFPGDKANQQQQNSSREADGDGAKEQAQPHKATKACSRDAKACRSIAESAARCSGRWSCFLEASRGSEFFDGASPSPQGKMFGRGARRLLSLPIAAWLAVPTFAQDPFTDDEGLFNFVTRPEIRVPKLDVKVYNKDAVAPGYFFVAPYNTNNNWEAHHGPLFETCQVGPAIYDSNGDLIWSGACMFNNMNAFDFRPVDYGGKKYLSLNVGRGTPSVYGAGIILSDTYETVREIQMSGHTDSFNQHEFSVIDGGEAVLYVTEEAEEVSAAGIGLGDDIKTWARSTGIKEESLLWGHEETVNFEWDCIDYIPLNESTYPWPEAPEEGRGWDYMHMNSIDKFPDGDYLISMRYSNSIFRISGKDKSIVWRMGGLYSDFKTKDGFGFSRQHHARIISTNSTHTVVTLLDNAAGSLATDDELTADESSALVILLSHDPANTESWTAEILRRFARPDGDYSHLRGSFQILPARSPESDGSDAAKEPYPSSLTYLHDRYPRWETSNAFVGWSKNGYMTEFLPDGSIAAEARFVTDRLDTYRAYKHAGFVGRPAEPPVLKAFAFGDVTGQSSAVVDASGRGVGQTMTVAYASWNGATEVRAWRVYGSVVRDGAVVALGDEPSTHDDTYGLADPSPSSPHHHATTVVSAPPSAFSNGDYQGSVEPAAAAAAHKRTADRIPRPTDARPAPVTQLLGTFARAGFETVLTIPNAPVAAMWAEALDADGSVLGRTAIARTVVPGAQRPYDPARESGVEGEGGGVAGDWAFEDGSRGFISLTKVGPKTGGEAGWGYASMRGGAGAGGVLSGLGFAGLIGVGAGVGCVAAALILLGWWAWVKWEGRRRRRREGGGGRKGWRSMMAQKRGMMSKGKGRAASWKAKGKYKAVASGEEGDEEEGLELVETGGSSDGESEDEYLGNLNWAPVFGRGTAVGMMDGGTAGSARTFNEEMTLGEVRRGLAKVREQEQRQRQGSVAEWSGPVPLVLQAKNKWNEGRRD</sequence>
<feature type="region of interest" description="Disordered" evidence="1">
    <location>
        <begin position="1229"/>
        <end position="1249"/>
    </location>
</feature>